<dbReference type="GeneID" id="36300972"/>
<accession>A0A1H1TD26</accession>
<dbReference type="RefSeq" id="WP_060922755.1">
    <property type="nucleotide sequence ID" value="NZ_LT629770.1"/>
</dbReference>
<sequence length="223" mass="22671">MKSILKTACSAGVGLLIVGGSLLGTQGAMAADEPDSPSTTSSGGVSSVRSTEDVDGQASTRGYLGRATQTAATGVTPGSEIKEGAIVQLVNDEQIDGVYKVILPVPAHTTFASATSGGQLVGGNVVWTFNVTHDGGASIVTPMATFTVDADYWGPQITNSAKVLYTGGVFTDDHRFTYNYGHTFAERPPVPLADPAVGLAGAGVIAVGAAGAFALRRRPSANR</sequence>
<keyword evidence="2" id="KW-0812">Transmembrane</keyword>
<reference evidence="4 5" key="1">
    <citation type="submission" date="2016-10" db="EMBL/GenBank/DDBJ databases">
        <authorList>
            <person name="de Groot N.N."/>
        </authorList>
    </citation>
    <scope>NUCLEOTIDE SEQUENCE [LARGE SCALE GENOMIC DNA]</scope>
    <source>
        <strain evidence="4 5">DSM 15019</strain>
    </source>
</reference>
<evidence type="ECO:0008006" key="6">
    <source>
        <dbReference type="Google" id="ProtNLM"/>
    </source>
</evidence>
<evidence type="ECO:0000256" key="3">
    <source>
        <dbReference type="SAM" id="SignalP"/>
    </source>
</evidence>
<feature type="region of interest" description="Disordered" evidence="1">
    <location>
        <begin position="28"/>
        <end position="75"/>
    </location>
</feature>
<proteinExistence type="predicted"/>
<feature type="transmembrane region" description="Helical" evidence="2">
    <location>
        <begin position="196"/>
        <end position="215"/>
    </location>
</feature>
<keyword evidence="3" id="KW-0732">Signal</keyword>
<evidence type="ECO:0000313" key="4">
    <source>
        <dbReference type="EMBL" id="SDS58130.1"/>
    </source>
</evidence>
<gene>
    <name evidence="4" type="ORF">SAMN04489809_2176</name>
</gene>
<keyword evidence="2" id="KW-1133">Transmembrane helix</keyword>
<feature type="signal peptide" evidence="3">
    <location>
        <begin position="1"/>
        <end position="30"/>
    </location>
</feature>
<feature type="chain" id="PRO_5009260999" description="LPXTG-motif cell wall anchor domain-containing protein" evidence="3">
    <location>
        <begin position="31"/>
        <end position="223"/>
    </location>
</feature>
<name>A0A1H1TD26_9MICO</name>
<evidence type="ECO:0000313" key="5">
    <source>
        <dbReference type="Proteomes" id="UP000182126"/>
    </source>
</evidence>
<protein>
    <recommendedName>
        <fullName evidence="6">LPXTG-motif cell wall anchor domain-containing protein</fullName>
    </recommendedName>
</protein>
<evidence type="ECO:0000256" key="1">
    <source>
        <dbReference type="SAM" id="MobiDB-lite"/>
    </source>
</evidence>
<evidence type="ECO:0000256" key="2">
    <source>
        <dbReference type="SAM" id="Phobius"/>
    </source>
</evidence>
<dbReference type="EMBL" id="LT629770">
    <property type="protein sequence ID" value="SDS58130.1"/>
    <property type="molecule type" value="Genomic_DNA"/>
</dbReference>
<feature type="compositionally biased region" description="Low complexity" evidence="1">
    <location>
        <begin position="36"/>
        <end position="49"/>
    </location>
</feature>
<organism evidence="4 5">
    <name type="scientific">Microbacterium paraoxydans</name>
    <dbReference type="NCBI Taxonomy" id="199592"/>
    <lineage>
        <taxon>Bacteria</taxon>
        <taxon>Bacillati</taxon>
        <taxon>Actinomycetota</taxon>
        <taxon>Actinomycetes</taxon>
        <taxon>Micrococcales</taxon>
        <taxon>Microbacteriaceae</taxon>
        <taxon>Microbacterium</taxon>
    </lineage>
</organism>
<keyword evidence="2" id="KW-0472">Membrane</keyword>
<dbReference type="AlphaFoldDB" id="A0A1H1TD26"/>
<dbReference type="Proteomes" id="UP000182126">
    <property type="component" value="Chromosome I"/>
</dbReference>